<dbReference type="InterPro" id="IPR036890">
    <property type="entry name" value="HATPase_C_sf"/>
</dbReference>
<dbReference type="Pfam" id="PF00512">
    <property type="entry name" value="HisKA"/>
    <property type="match status" value="1"/>
</dbReference>
<feature type="domain" description="Response regulatory" evidence="18">
    <location>
        <begin position="596"/>
        <end position="714"/>
    </location>
</feature>
<keyword evidence="4" id="KW-1003">Cell membrane</keyword>
<evidence type="ECO:0000256" key="12">
    <source>
        <dbReference type="ARBA" id="ARBA00023012"/>
    </source>
</evidence>
<reference evidence="20 21" key="1">
    <citation type="submission" date="2015-03" db="EMBL/GenBank/DDBJ databases">
        <authorList>
            <person name="Lepp D."/>
            <person name="Hassan Y.I."/>
            <person name="Li X.-Z."/>
            <person name="Zhou T."/>
        </authorList>
    </citation>
    <scope>NUCLEOTIDE SEQUENCE [LARGE SCALE GENOMIC DNA]</scope>
    <source>
        <strain evidence="20 21">E84</strain>
    </source>
</reference>
<keyword evidence="13 16" id="KW-0472">Membrane</keyword>
<dbReference type="GO" id="GO:0005886">
    <property type="term" value="C:plasma membrane"/>
    <property type="evidence" value="ECO:0007669"/>
    <property type="project" value="UniProtKB-SubCell"/>
</dbReference>
<feature type="transmembrane region" description="Helical" evidence="16">
    <location>
        <begin position="66"/>
        <end position="84"/>
    </location>
</feature>
<feature type="transmembrane region" description="Helical" evidence="16">
    <location>
        <begin position="141"/>
        <end position="166"/>
    </location>
</feature>
<dbReference type="InterPro" id="IPR003594">
    <property type="entry name" value="HATPase_dom"/>
</dbReference>
<feature type="domain" description="HPt" evidence="19">
    <location>
        <begin position="756"/>
        <end position="857"/>
    </location>
</feature>
<feature type="domain" description="Response regulatory" evidence="18">
    <location>
        <begin position="446"/>
        <end position="568"/>
    </location>
</feature>
<dbReference type="InterPro" id="IPR003661">
    <property type="entry name" value="HisK_dim/P_dom"/>
</dbReference>
<evidence type="ECO:0000256" key="2">
    <source>
        <dbReference type="ARBA" id="ARBA00004651"/>
    </source>
</evidence>
<evidence type="ECO:0000256" key="13">
    <source>
        <dbReference type="ARBA" id="ARBA00023136"/>
    </source>
</evidence>
<evidence type="ECO:0000256" key="6">
    <source>
        <dbReference type="ARBA" id="ARBA00022679"/>
    </source>
</evidence>
<evidence type="ECO:0000256" key="1">
    <source>
        <dbReference type="ARBA" id="ARBA00000085"/>
    </source>
</evidence>
<feature type="modified residue" description="Phosphohistidine" evidence="14">
    <location>
        <position position="795"/>
    </location>
</feature>
<evidence type="ECO:0000259" key="17">
    <source>
        <dbReference type="PROSITE" id="PS50109"/>
    </source>
</evidence>
<feature type="transmembrane region" description="Helical" evidence="16">
    <location>
        <begin position="114"/>
        <end position="135"/>
    </location>
</feature>
<keyword evidence="9" id="KW-0418">Kinase</keyword>
<dbReference type="Gene3D" id="1.20.120.160">
    <property type="entry name" value="HPT domain"/>
    <property type="match status" value="1"/>
</dbReference>
<dbReference type="SMART" id="SM00387">
    <property type="entry name" value="HATPase_c"/>
    <property type="match status" value="1"/>
</dbReference>
<accession>A0A0F5Q308</accession>
<evidence type="ECO:0000313" key="21">
    <source>
        <dbReference type="Proteomes" id="UP000033411"/>
    </source>
</evidence>
<keyword evidence="10" id="KW-0067">ATP-binding</keyword>
<dbReference type="EC" id="2.7.13.3" evidence="3"/>
<feature type="transmembrane region" description="Helical" evidence="16">
    <location>
        <begin position="12"/>
        <end position="32"/>
    </location>
</feature>
<feature type="modified residue" description="4-aspartylphosphate" evidence="15">
    <location>
        <position position="647"/>
    </location>
</feature>
<keyword evidence="11 16" id="KW-1133">Transmembrane helix</keyword>
<name>A0A0F5Q308_9HYPH</name>
<dbReference type="PROSITE" id="PS50110">
    <property type="entry name" value="RESPONSE_REGULATORY"/>
    <property type="match status" value="2"/>
</dbReference>
<keyword evidence="12" id="KW-0902">Two-component regulatory system</keyword>
<evidence type="ECO:0000259" key="19">
    <source>
        <dbReference type="PROSITE" id="PS50894"/>
    </source>
</evidence>
<dbReference type="Gene3D" id="3.40.50.2300">
    <property type="match status" value="2"/>
</dbReference>
<dbReference type="InterPro" id="IPR008207">
    <property type="entry name" value="Sig_transdc_His_kin_Hpt_dom"/>
</dbReference>
<dbReference type="InterPro" id="IPR001789">
    <property type="entry name" value="Sig_transdc_resp-reg_receiver"/>
</dbReference>
<dbReference type="AlphaFoldDB" id="A0A0F5Q308"/>
<evidence type="ECO:0000256" key="5">
    <source>
        <dbReference type="ARBA" id="ARBA00022553"/>
    </source>
</evidence>
<evidence type="ECO:0000256" key="14">
    <source>
        <dbReference type="PROSITE-ProRule" id="PRU00110"/>
    </source>
</evidence>
<evidence type="ECO:0000256" key="7">
    <source>
        <dbReference type="ARBA" id="ARBA00022692"/>
    </source>
</evidence>
<evidence type="ECO:0000256" key="11">
    <source>
        <dbReference type="ARBA" id="ARBA00022989"/>
    </source>
</evidence>
<evidence type="ECO:0000256" key="16">
    <source>
        <dbReference type="SAM" id="Phobius"/>
    </source>
</evidence>
<dbReference type="Pfam" id="PF00072">
    <property type="entry name" value="Response_reg"/>
    <property type="match status" value="2"/>
</dbReference>
<dbReference type="Gene3D" id="1.10.287.130">
    <property type="match status" value="1"/>
</dbReference>
<dbReference type="CDD" id="cd17546">
    <property type="entry name" value="REC_hyHK_CKI1_RcsC-like"/>
    <property type="match status" value="2"/>
</dbReference>
<dbReference type="PRINTS" id="PR00344">
    <property type="entry name" value="BCTRLSENSOR"/>
</dbReference>
<dbReference type="SUPFAM" id="SSF47384">
    <property type="entry name" value="Homodimeric domain of signal transducing histidine kinase"/>
    <property type="match status" value="1"/>
</dbReference>
<comment type="catalytic activity">
    <reaction evidence="1">
        <text>ATP + protein L-histidine = ADP + protein N-phospho-L-histidine.</text>
        <dbReference type="EC" id="2.7.13.3"/>
    </reaction>
</comment>
<dbReference type="GO" id="GO:0000155">
    <property type="term" value="F:phosphorelay sensor kinase activity"/>
    <property type="evidence" value="ECO:0007669"/>
    <property type="project" value="InterPro"/>
</dbReference>
<dbReference type="PATRIC" id="fig|1293439.3.peg.3608"/>
<dbReference type="Pfam" id="PF02518">
    <property type="entry name" value="HATPase_c"/>
    <property type="match status" value="1"/>
</dbReference>
<evidence type="ECO:0000256" key="3">
    <source>
        <dbReference type="ARBA" id="ARBA00012438"/>
    </source>
</evidence>
<dbReference type="InterPro" id="IPR036097">
    <property type="entry name" value="HisK_dim/P_sf"/>
</dbReference>
<dbReference type="Pfam" id="PF01627">
    <property type="entry name" value="Hpt"/>
    <property type="match status" value="1"/>
</dbReference>
<dbReference type="InterPro" id="IPR011006">
    <property type="entry name" value="CheY-like_superfamily"/>
</dbReference>
<dbReference type="SUPFAM" id="SSF52172">
    <property type="entry name" value="CheY-like"/>
    <property type="match status" value="2"/>
</dbReference>
<comment type="subcellular location">
    <subcellularLocation>
        <location evidence="2">Cell membrane</location>
        <topology evidence="2">Multi-pass membrane protein</topology>
    </subcellularLocation>
</comment>
<keyword evidence="21" id="KW-1185">Reference proteome</keyword>
<dbReference type="STRING" id="1293439.WH87_17690"/>
<sequence>MSELDKLRAQFGQLLVYLFWAHVPLLALVAVLVGKSPIGAALAGAALAGAYHLTWWRSGIAPTTRYLSAVALMGEPALLVFLLSGNPWQMDMHMYFFATLALTIAWCDRRVVLMAAAAIAIHHLLLNLVLPYAVFPGGGDLARVVLHATIVVFQTAVLVWLSSMLVSSFDRIGVMRDEIMAKNAALEERTREAEAANRAKSMFLANMSHEIRTPMNAIIGFCHIVLRTELTPKQHDYVSKISGAGASLLRLINDILDFSKNEAGKLSLERRSFDLRAALETQMRLAAGEADKKGVALHTVISDAVPTTLVGDDLRFNQVVLNLVSNAIKFTQSGSVTLAVDLLGQPTDQVTLEVSVTDTGIGMTEEQLAALFTSFAQADSSTTRRFGGTGLGLAISKQIVEQMGGAIRVESIPGAGSTFTFTVVMQIDESGAALPLEPSRDIQQLRVLVADDNPASREILREIFASWSMSVDLVVSGAEVLGALDAAGQTGMPYDLVLLDWKMPGLDGIETVEAMRANKRLAKLPIVLFVTAYGHSEFKAEAERADVAAFLTKPVDPKTLLETITTLFASDDKASARPVPAIAAIPMVAEPLRGLHVLLAEDNDINREIAIALLTDAGLTVDIAENGRLACERIAAAPILYDAVLMDVQMPEMDGIEATRRIREAWSAQDLPIIAMTAHAYEVERQRCLAAGMNDHIAKPVDPTVLVQTLDRWLKPRLVKAAITPTAAPAPKPLDDLPDSLPPFDIEAGLKRVNGKRALLRKLITGFGEQFADVVPTLRRQIAEGALNDARRLAHTLKGVASSLELVAVSRTAADVEAAVANEDLDLISGQLNALEQALAPALAAAKRLAPPEIAAAVPKKGAADAFTAVLEKDEFRALLKRRSLGARAGFEKLVAASVVIGDTSRMQAIKAALDRLDYDRALLLLDEADGVATPQMEPSS</sequence>
<feature type="transmembrane region" description="Helical" evidence="16">
    <location>
        <begin position="38"/>
        <end position="54"/>
    </location>
</feature>
<dbReference type="SUPFAM" id="SSF47226">
    <property type="entry name" value="Histidine-containing phosphotransfer domain, HPT domain"/>
    <property type="match status" value="1"/>
</dbReference>
<dbReference type="PROSITE" id="PS50894">
    <property type="entry name" value="HPT"/>
    <property type="match status" value="1"/>
</dbReference>
<dbReference type="Gene3D" id="3.30.565.10">
    <property type="entry name" value="Histidine kinase-like ATPase, C-terminal domain"/>
    <property type="match status" value="1"/>
</dbReference>
<evidence type="ECO:0000256" key="10">
    <source>
        <dbReference type="ARBA" id="ARBA00022840"/>
    </source>
</evidence>
<protein>
    <recommendedName>
        <fullName evidence="3">histidine kinase</fullName>
        <ecNumber evidence="3">2.7.13.3</ecNumber>
    </recommendedName>
</protein>
<evidence type="ECO:0000313" key="20">
    <source>
        <dbReference type="EMBL" id="KKC35011.1"/>
    </source>
</evidence>
<feature type="domain" description="Histidine kinase" evidence="17">
    <location>
        <begin position="206"/>
        <end position="427"/>
    </location>
</feature>
<evidence type="ECO:0000256" key="9">
    <source>
        <dbReference type="ARBA" id="ARBA00022777"/>
    </source>
</evidence>
<dbReference type="EMBL" id="LANJ01000047">
    <property type="protein sequence ID" value="KKC35011.1"/>
    <property type="molecule type" value="Genomic_DNA"/>
</dbReference>
<dbReference type="PROSITE" id="PS50109">
    <property type="entry name" value="HIS_KIN"/>
    <property type="match status" value="1"/>
</dbReference>
<dbReference type="FunFam" id="3.30.565.10:FF:000010">
    <property type="entry name" value="Sensor histidine kinase RcsC"/>
    <property type="match status" value="1"/>
</dbReference>
<keyword evidence="6" id="KW-0808">Transferase</keyword>
<keyword evidence="5 15" id="KW-0597">Phosphoprotein</keyword>
<dbReference type="Proteomes" id="UP000033411">
    <property type="component" value="Unassembled WGS sequence"/>
</dbReference>
<dbReference type="InterPro" id="IPR005467">
    <property type="entry name" value="His_kinase_dom"/>
</dbReference>
<comment type="caution">
    <text evidence="20">The sequence shown here is derived from an EMBL/GenBank/DDBJ whole genome shotgun (WGS) entry which is preliminary data.</text>
</comment>
<dbReference type="CDD" id="cd00082">
    <property type="entry name" value="HisKA"/>
    <property type="match status" value="1"/>
</dbReference>
<dbReference type="CDD" id="cd16922">
    <property type="entry name" value="HATPase_EvgS-ArcB-TorS-like"/>
    <property type="match status" value="1"/>
</dbReference>
<organism evidence="20 21">
    <name type="scientific">Devosia epidermidihirudinis</name>
    <dbReference type="NCBI Taxonomy" id="1293439"/>
    <lineage>
        <taxon>Bacteria</taxon>
        <taxon>Pseudomonadati</taxon>
        <taxon>Pseudomonadota</taxon>
        <taxon>Alphaproteobacteria</taxon>
        <taxon>Hyphomicrobiales</taxon>
        <taxon>Devosiaceae</taxon>
        <taxon>Devosia</taxon>
    </lineage>
</organism>
<dbReference type="PANTHER" id="PTHR45339:SF1">
    <property type="entry name" value="HYBRID SIGNAL TRANSDUCTION HISTIDINE KINASE J"/>
    <property type="match status" value="1"/>
</dbReference>
<keyword evidence="7 16" id="KW-0812">Transmembrane</keyword>
<dbReference type="RefSeq" id="WP_046139680.1">
    <property type="nucleotide sequence ID" value="NZ_LANJ01000047.1"/>
</dbReference>
<dbReference type="InterPro" id="IPR004358">
    <property type="entry name" value="Sig_transdc_His_kin-like_C"/>
</dbReference>
<proteinExistence type="predicted"/>
<evidence type="ECO:0000259" key="18">
    <source>
        <dbReference type="PROSITE" id="PS50110"/>
    </source>
</evidence>
<feature type="modified residue" description="4-aspartylphosphate" evidence="15">
    <location>
        <position position="500"/>
    </location>
</feature>
<dbReference type="PANTHER" id="PTHR45339">
    <property type="entry name" value="HYBRID SIGNAL TRANSDUCTION HISTIDINE KINASE J"/>
    <property type="match status" value="1"/>
</dbReference>
<dbReference type="FunFam" id="1.10.287.130:FF:000004">
    <property type="entry name" value="Ethylene receptor 1"/>
    <property type="match status" value="1"/>
</dbReference>
<dbReference type="SMART" id="SM00388">
    <property type="entry name" value="HisKA"/>
    <property type="match status" value="1"/>
</dbReference>
<dbReference type="InterPro" id="IPR036641">
    <property type="entry name" value="HPT_dom_sf"/>
</dbReference>
<evidence type="ECO:0000256" key="4">
    <source>
        <dbReference type="ARBA" id="ARBA00022475"/>
    </source>
</evidence>
<dbReference type="SUPFAM" id="SSF55874">
    <property type="entry name" value="ATPase domain of HSP90 chaperone/DNA topoisomerase II/histidine kinase"/>
    <property type="match status" value="1"/>
</dbReference>
<gene>
    <name evidence="20" type="ORF">WH87_17690</name>
</gene>
<dbReference type="GO" id="GO:0005524">
    <property type="term" value="F:ATP binding"/>
    <property type="evidence" value="ECO:0007669"/>
    <property type="project" value="UniProtKB-KW"/>
</dbReference>
<dbReference type="SMART" id="SM00448">
    <property type="entry name" value="REC"/>
    <property type="match status" value="2"/>
</dbReference>
<keyword evidence="8" id="KW-0547">Nucleotide-binding</keyword>
<evidence type="ECO:0000256" key="15">
    <source>
        <dbReference type="PROSITE-ProRule" id="PRU00169"/>
    </source>
</evidence>
<evidence type="ECO:0000256" key="8">
    <source>
        <dbReference type="ARBA" id="ARBA00022741"/>
    </source>
</evidence>